<name>A0A9X2J433_9SPHN</name>
<gene>
    <name evidence="3" type="ORF">NDO55_08975</name>
</gene>
<sequence length="416" mass="46742">MADELRSGVAPVTSAERIGELDALRGFALLGVLLANLGWWTFSGFTSIPEQRDLWMSDDANRTAILLLNWLVSDKANTLFGVLFGIGFWVMYERLKAKGGDFNRIYLRRLGILFIFGWAHMLFFWPWDILHMYATMGFALFALRGLSMRAMIGIGLTLAVFARPTVELIRKYTGVEESIGGIVWTPEAQAARQEAVLGNDYGAWFNEYWTMATQDYILSGVFIGWWLYVLGRFLVGAWIARQGWLQRTTELLPQIRKLCLIALPTGLALEALYTAIEFEFLAAPLPVAKAIHATGVPILDLGYACGIILLFNSKSWSFLAKLFAPVGRMALTNYVTQSFLYFFLITGVGPGLAQAGKLAPSETLPICFAFFAAQVVFSHFWLKAYRYGPLEWMWRALTYGEVPAMRRKKEKAAQPA</sequence>
<proteinExistence type="predicted"/>
<comment type="caution">
    <text evidence="3">The sequence shown here is derived from an EMBL/GenBank/DDBJ whole genome shotgun (WGS) entry which is preliminary data.</text>
</comment>
<dbReference type="AlphaFoldDB" id="A0A9X2J433"/>
<keyword evidence="4" id="KW-1185">Reference proteome</keyword>
<reference evidence="3" key="1">
    <citation type="submission" date="2022-06" db="EMBL/GenBank/DDBJ databases">
        <title>Sphingomicrobium sedimins sp. nov., a marine bacterium isolated from tidal flat.</title>
        <authorList>
            <person name="Kim C.-H."/>
            <person name="Yoo Y."/>
            <person name="Kim J.-J."/>
        </authorList>
    </citation>
    <scope>NUCLEOTIDE SEQUENCE</scope>
    <source>
        <strain evidence="3">GRR-S6-50</strain>
    </source>
</reference>
<dbReference type="PANTHER" id="PTHR30590">
    <property type="entry name" value="INNER MEMBRANE PROTEIN"/>
    <property type="match status" value="1"/>
</dbReference>
<dbReference type="PANTHER" id="PTHR30590:SF2">
    <property type="entry name" value="INNER MEMBRANE PROTEIN"/>
    <property type="match status" value="1"/>
</dbReference>
<organism evidence="3 4">
    <name type="scientific">Sphingomicrobium sediminis</name>
    <dbReference type="NCBI Taxonomy" id="2950949"/>
    <lineage>
        <taxon>Bacteria</taxon>
        <taxon>Pseudomonadati</taxon>
        <taxon>Pseudomonadota</taxon>
        <taxon>Alphaproteobacteria</taxon>
        <taxon>Sphingomonadales</taxon>
        <taxon>Sphingomonadaceae</taxon>
        <taxon>Sphingomicrobium</taxon>
    </lineage>
</organism>
<feature type="transmembrane region" description="Helical" evidence="1">
    <location>
        <begin position="290"/>
        <end position="311"/>
    </location>
</feature>
<dbReference type="EMBL" id="JAMSHT010000001">
    <property type="protein sequence ID" value="MCM8557951.1"/>
    <property type="molecule type" value="Genomic_DNA"/>
</dbReference>
<accession>A0A9X2J433</accession>
<evidence type="ECO:0000313" key="4">
    <source>
        <dbReference type="Proteomes" id="UP001155128"/>
    </source>
</evidence>
<keyword evidence="1" id="KW-1133">Transmembrane helix</keyword>
<feature type="transmembrane region" description="Helical" evidence="1">
    <location>
        <begin position="27"/>
        <end position="48"/>
    </location>
</feature>
<evidence type="ECO:0000259" key="2">
    <source>
        <dbReference type="Pfam" id="PF04235"/>
    </source>
</evidence>
<dbReference type="InterPro" id="IPR052529">
    <property type="entry name" value="Bact_Transport_Assoc"/>
</dbReference>
<keyword evidence="1" id="KW-0812">Transmembrane</keyword>
<feature type="transmembrane region" description="Helical" evidence="1">
    <location>
        <begin position="107"/>
        <end position="127"/>
    </location>
</feature>
<keyword evidence="1" id="KW-0472">Membrane</keyword>
<dbReference type="Proteomes" id="UP001155128">
    <property type="component" value="Unassembled WGS sequence"/>
</dbReference>
<evidence type="ECO:0000256" key="1">
    <source>
        <dbReference type="SAM" id="Phobius"/>
    </source>
</evidence>
<feature type="transmembrane region" description="Helical" evidence="1">
    <location>
        <begin position="216"/>
        <end position="240"/>
    </location>
</feature>
<evidence type="ECO:0000313" key="3">
    <source>
        <dbReference type="EMBL" id="MCM8557951.1"/>
    </source>
</evidence>
<feature type="transmembrane region" description="Helical" evidence="1">
    <location>
        <begin position="364"/>
        <end position="382"/>
    </location>
</feature>
<dbReference type="Pfam" id="PF04235">
    <property type="entry name" value="DUF418"/>
    <property type="match status" value="1"/>
</dbReference>
<feature type="domain" description="DUF418" evidence="2">
    <location>
        <begin position="240"/>
        <end position="400"/>
    </location>
</feature>
<dbReference type="RefSeq" id="WP_252114464.1">
    <property type="nucleotide sequence ID" value="NZ_JAMSHT010000001.1"/>
</dbReference>
<dbReference type="InterPro" id="IPR007349">
    <property type="entry name" value="DUF418"/>
</dbReference>
<feature type="transmembrane region" description="Helical" evidence="1">
    <location>
        <begin position="133"/>
        <end position="161"/>
    </location>
</feature>
<protein>
    <submittedName>
        <fullName evidence="3">DUF418 domain-containing protein</fullName>
    </submittedName>
</protein>
<feature type="transmembrane region" description="Helical" evidence="1">
    <location>
        <begin position="331"/>
        <end position="352"/>
    </location>
</feature>
<feature type="transmembrane region" description="Helical" evidence="1">
    <location>
        <begin position="76"/>
        <end position="95"/>
    </location>
</feature>